<dbReference type="EMBL" id="CM045765">
    <property type="protein sequence ID" value="KAI8000246.1"/>
    <property type="molecule type" value="Genomic_DNA"/>
</dbReference>
<protein>
    <submittedName>
        <fullName evidence="1">ABC transporter B family member 6</fullName>
    </submittedName>
</protein>
<evidence type="ECO:0000313" key="1">
    <source>
        <dbReference type="EMBL" id="KAI8000246.1"/>
    </source>
</evidence>
<name>A0ACC0GJJ7_9ERIC</name>
<organism evidence="1 2">
    <name type="scientific">Camellia lanceoleosa</name>
    <dbReference type="NCBI Taxonomy" id="1840588"/>
    <lineage>
        <taxon>Eukaryota</taxon>
        <taxon>Viridiplantae</taxon>
        <taxon>Streptophyta</taxon>
        <taxon>Embryophyta</taxon>
        <taxon>Tracheophyta</taxon>
        <taxon>Spermatophyta</taxon>
        <taxon>Magnoliopsida</taxon>
        <taxon>eudicotyledons</taxon>
        <taxon>Gunneridae</taxon>
        <taxon>Pentapetalae</taxon>
        <taxon>asterids</taxon>
        <taxon>Ericales</taxon>
        <taxon>Theaceae</taxon>
        <taxon>Camellia</taxon>
    </lineage>
</organism>
<comment type="caution">
    <text evidence="1">The sequence shown here is derived from an EMBL/GenBank/DDBJ whole genome shotgun (WGS) entry which is preliminary data.</text>
</comment>
<gene>
    <name evidence="1" type="ORF">LOK49_LG09G00847</name>
</gene>
<accession>A0ACC0GJJ7</accession>
<proteinExistence type="predicted"/>
<evidence type="ECO:0000313" key="2">
    <source>
        <dbReference type="Proteomes" id="UP001060215"/>
    </source>
</evidence>
<sequence length="139" mass="14862">MLLPTPHGCVSSTTVCVSSGGCVSSDNVNWVPITAGHASELDNMLPLVAVFRRPVLIPRTMVGNYIHNMASFFSGLVIGFLNCWKIALITLATGPSIVAERGISNIFLHRLAENIQDAYAEAASIAEKIPVNVKPMLIS</sequence>
<reference evidence="1 2" key="1">
    <citation type="journal article" date="2022" name="Plant J.">
        <title>Chromosome-level genome of Camellia lanceoleosa provides a valuable resource for understanding genome evolution and self-incompatibility.</title>
        <authorList>
            <person name="Gong W."/>
            <person name="Xiao S."/>
            <person name="Wang L."/>
            <person name="Liao Z."/>
            <person name="Chang Y."/>
            <person name="Mo W."/>
            <person name="Hu G."/>
            <person name="Li W."/>
            <person name="Zhao G."/>
            <person name="Zhu H."/>
            <person name="Hu X."/>
            <person name="Ji K."/>
            <person name="Xiang X."/>
            <person name="Song Q."/>
            <person name="Yuan D."/>
            <person name="Jin S."/>
            <person name="Zhang L."/>
        </authorList>
    </citation>
    <scope>NUCLEOTIDE SEQUENCE [LARGE SCALE GENOMIC DNA]</scope>
    <source>
        <strain evidence="1">SQ_2022a</strain>
    </source>
</reference>
<keyword evidence="2" id="KW-1185">Reference proteome</keyword>
<dbReference type="Proteomes" id="UP001060215">
    <property type="component" value="Chromosome 8"/>
</dbReference>